<dbReference type="PANTHER" id="PTHR43267:SF1">
    <property type="entry name" value="TRNA THREONYLCARBAMOYLADENOSINE DEHYDRATASE"/>
    <property type="match status" value="1"/>
</dbReference>
<dbReference type="Proteomes" id="UP001595797">
    <property type="component" value="Unassembled WGS sequence"/>
</dbReference>
<reference evidence="4" key="1">
    <citation type="journal article" date="2019" name="Int. J. Syst. Evol. Microbiol.">
        <title>The Global Catalogue of Microorganisms (GCM) 10K type strain sequencing project: providing services to taxonomists for standard genome sequencing and annotation.</title>
        <authorList>
            <consortium name="The Broad Institute Genomics Platform"/>
            <consortium name="The Broad Institute Genome Sequencing Center for Infectious Disease"/>
            <person name="Wu L."/>
            <person name="Ma J."/>
        </authorList>
    </citation>
    <scope>NUCLEOTIDE SEQUENCE [LARGE SCALE GENOMIC DNA]</scope>
    <source>
        <strain evidence="4">CGMCC 4.6946</strain>
    </source>
</reference>
<gene>
    <name evidence="3" type="ORF">ACFPCS_18530</name>
</gene>
<dbReference type="InterPro" id="IPR000594">
    <property type="entry name" value="ThiF_NAD_FAD-bd"/>
</dbReference>
<dbReference type="RefSeq" id="WP_277552082.1">
    <property type="nucleotide sequence ID" value="NZ_JARAMH010000019.1"/>
</dbReference>
<organism evidence="3 4">
    <name type="scientific">Kocuria oceani</name>
    <dbReference type="NCBI Taxonomy" id="988827"/>
    <lineage>
        <taxon>Bacteria</taxon>
        <taxon>Bacillati</taxon>
        <taxon>Actinomycetota</taxon>
        <taxon>Actinomycetes</taxon>
        <taxon>Micrococcales</taxon>
        <taxon>Micrococcaceae</taxon>
        <taxon>Kocuria</taxon>
    </lineage>
</organism>
<feature type="domain" description="THIF-type NAD/FAD binding fold" evidence="1">
    <location>
        <begin position="334"/>
        <end position="498"/>
    </location>
</feature>
<dbReference type="SUPFAM" id="SSF69572">
    <property type="entry name" value="Activating enzymes of the ubiquitin-like proteins"/>
    <property type="match status" value="1"/>
</dbReference>
<evidence type="ECO:0000259" key="1">
    <source>
        <dbReference type="Pfam" id="PF00899"/>
    </source>
</evidence>
<dbReference type="InterPro" id="IPR035985">
    <property type="entry name" value="Ubiquitin-activating_enz"/>
</dbReference>
<dbReference type="Gene3D" id="3.10.110.10">
    <property type="entry name" value="Ubiquitin Conjugating Enzyme"/>
    <property type="match status" value="1"/>
</dbReference>
<dbReference type="Pfam" id="PF14461">
    <property type="entry name" value="Prok-E2_B"/>
    <property type="match status" value="1"/>
</dbReference>
<accession>A0ABV9TQ31</accession>
<sequence>MPDLACLRDGLLEQEKYQLQQAGYRVVDVVDRDGVWTFTVVASAEKTGMDEVELTVICPPAYPVMPPIVTAEQLGMQHHQNPFTGELCLLAAPTQNWQPHWKLAGLLERQLHKTLSAGYADAGTLAIEDEADQGEPYSAYYSYMPAAGFLIDSDKANPAPGSRGVMGARLAATQVAGLEGARLLGVIDELRAGEDVVYSAPAGLESVLDPYPPVQVTGQWVVLDAPPIECKPDKKLWEKIGSGENGKTQPFTLTGTNNGPSYELRAIGFPEEHEHGTTTMGWVFVLRQVGGINQTYRAGYGGGAKNNIIPDRYDFVHAYRAGRSDLMYRAPETHGLENRAITVIGCGAIGSVIIEHLARAGVGKFTLVDHDTVEPGNLSRHVAAFDTVGAPKVNALAARIRQINPYAQVASCVARLGSVTPDGQRCESDMLAKMFAKSDLVVDASADASVQEYTSLMARAAHKTWVCVDASPGIGGGTVVKIDAGAEACYGCFLWYQASDVNESGHIPSAVKIEDKGVQPAGCGQRTFTGTGFDLAPVSAQAARVAVGALLEGFDGGYPLDGFDAHILSLRDEHGIPCPPRWDGYIFGKNPRCGIH</sequence>
<dbReference type="SUPFAM" id="SSF54495">
    <property type="entry name" value="UBC-like"/>
    <property type="match status" value="1"/>
</dbReference>
<keyword evidence="4" id="KW-1185">Reference proteome</keyword>
<protein>
    <submittedName>
        <fullName evidence="3">ThiF family adenylyltransferase</fullName>
    </submittedName>
</protein>
<name>A0ABV9TQ31_9MICC</name>
<dbReference type="InterPro" id="IPR032701">
    <property type="entry name" value="Prok-E2_B_dom"/>
</dbReference>
<dbReference type="EMBL" id="JBHSIW010000028">
    <property type="protein sequence ID" value="MFC4905563.1"/>
    <property type="molecule type" value="Genomic_DNA"/>
</dbReference>
<feature type="domain" description="Prokaryotic E2 family B" evidence="2">
    <location>
        <begin position="48"/>
        <end position="142"/>
    </location>
</feature>
<dbReference type="PANTHER" id="PTHR43267">
    <property type="entry name" value="TRNA THREONYLCARBAMOYLADENOSINE DEHYDRATASE"/>
    <property type="match status" value="1"/>
</dbReference>
<dbReference type="InterPro" id="IPR016135">
    <property type="entry name" value="UBQ-conjugating_enzyme/RWD"/>
</dbReference>
<dbReference type="InterPro" id="IPR045886">
    <property type="entry name" value="ThiF/MoeB/HesA"/>
</dbReference>
<evidence type="ECO:0000313" key="3">
    <source>
        <dbReference type="EMBL" id="MFC4905563.1"/>
    </source>
</evidence>
<keyword evidence="3" id="KW-0548">Nucleotidyltransferase</keyword>
<evidence type="ECO:0000313" key="4">
    <source>
        <dbReference type="Proteomes" id="UP001595797"/>
    </source>
</evidence>
<evidence type="ECO:0000259" key="2">
    <source>
        <dbReference type="Pfam" id="PF14461"/>
    </source>
</evidence>
<keyword evidence="3" id="KW-0808">Transferase</keyword>
<dbReference type="Pfam" id="PF00899">
    <property type="entry name" value="ThiF"/>
    <property type="match status" value="1"/>
</dbReference>
<dbReference type="Gene3D" id="3.40.50.720">
    <property type="entry name" value="NAD(P)-binding Rossmann-like Domain"/>
    <property type="match status" value="1"/>
</dbReference>
<dbReference type="GO" id="GO:0016779">
    <property type="term" value="F:nucleotidyltransferase activity"/>
    <property type="evidence" value="ECO:0007669"/>
    <property type="project" value="UniProtKB-KW"/>
</dbReference>
<comment type="caution">
    <text evidence="3">The sequence shown here is derived from an EMBL/GenBank/DDBJ whole genome shotgun (WGS) entry which is preliminary data.</text>
</comment>
<proteinExistence type="predicted"/>